<protein>
    <submittedName>
        <fullName evidence="1">Uncharacterized protein</fullName>
    </submittedName>
</protein>
<dbReference type="Proteomes" id="UP000638014">
    <property type="component" value="Unassembled WGS sequence"/>
</dbReference>
<evidence type="ECO:0000313" key="2">
    <source>
        <dbReference type="Proteomes" id="UP000638014"/>
    </source>
</evidence>
<sequence>MSDVLSAYSVVEQTWHERSNQIEQGYQQALEAPAVSKNAESRLQDVHESFAMDFMRIAELEQLHREAMLIVLQNELEHGLNALCRDVANAMQSKIKFTDLNDRGIKRAWSYLKKVADFEFSSLQKEQSVIADVQEIRNIIVHAGGTIKDKKILAIVNKYEWFSGREGAAVEIKPEFMKEYVATLHQCLDRVSEQTQSFMERTIRAYKATPTASRNV</sequence>
<dbReference type="RefSeq" id="WP_191144566.1">
    <property type="nucleotide sequence ID" value="NZ_JACXAF010000009.1"/>
</dbReference>
<reference evidence="1" key="1">
    <citation type="submission" date="2020-09" db="EMBL/GenBank/DDBJ databases">
        <title>A novel bacterium of genus Neiella, isolated from South China Sea.</title>
        <authorList>
            <person name="Huang H."/>
            <person name="Mo K."/>
            <person name="Hu Y."/>
        </authorList>
    </citation>
    <scope>NUCLEOTIDE SEQUENCE</scope>
    <source>
        <strain evidence="1">HB171785</strain>
    </source>
</reference>
<dbReference type="EMBL" id="JACXAF010000009">
    <property type="protein sequence ID" value="MBD1389459.1"/>
    <property type="molecule type" value="Genomic_DNA"/>
</dbReference>
<gene>
    <name evidence="1" type="ORF">IC617_08470</name>
</gene>
<organism evidence="1 2">
    <name type="scientific">Neiella litorisoli</name>
    <dbReference type="NCBI Taxonomy" id="2771431"/>
    <lineage>
        <taxon>Bacteria</taxon>
        <taxon>Pseudomonadati</taxon>
        <taxon>Pseudomonadota</taxon>
        <taxon>Gammaproteobacteria</taxon>
        <taxon>Alteromonadales</taxon>
        <taxon>Echinimonadaceae</taxon>
        <taxon>Neiella</taxon>
    </lineage>
</organism>
<comment type="caution">
    <text evidence="1">The sequence shown here is derived from an EMBL/GenBank/DDBJ whole genome shotgun (WGS) entry which is preliminary data.</text>
</comment>
<name>A0A8J6UEG9_9GAMM</name>
<accession>A0A8J6UEG9</accession>
<evidence type="ECO:0000313" key="1">
    <source>
        <dbReference type="EMBL" id="MBD1389459.1"/>
    </source>
</evidence>
<proteinExistence type="predicted"/>
<dbReference type="AlphaFoldDB" id="A0A8J6UEG9"/>
<keyword evidence="2" id="KW-1185">Reference proteome</keyword>